<feature type="region of interest" description="Disordered" evidence="1">
    <location>
        <begin position="200"/>
        <end position="226"/>
    </location>
</feature>
<keyword evidence="3" id="KW-1185">Reference proteome</keyword>
<gene>
    <name evidence="2" type="ORF">CONLIGDRAFT_675788</name>
</gene>
<evidence type="ECO:0000313" key="2">
    <source>
        <dbReference type="EMBL" id="OIW34832.1"/>
    </source>
</evidence>
<protein>
    <submittedName>
        <fullName evidence="2">Uncharacterized protein</fullName>
    </submittedName>
</protein>
<evidence type="ECO:0000313" key="3">
    <source>
        <dbReference type="Proteomes" id="UP000182658"/>
    </source>
</evidence>
<reference evidence="2 3" key="1">
    <citation type="submission" date="2016-10" db="EMBL/GenBank/DDBJ databases">
        <title>Draft genome sequence of Coniochaeta ligniaria NRRL30616, a lignocellulolytic fungus for bioabatement of inhibitors in plant biomass hydrolysates.</title>
        <authorList>
            <consortium name="DOE Joint Genome Institute"/>
            <person name="Jimenez D.J."/>
            <person name="Hector R.E."/>
            <person name="Riley R."/>
            <person name="Sun H."/>
            <person name="Grigoriev I.V."/>
            <person name="Van Elsas J.D."/>
            <person name="Nichols N.N."/>
        </authorList>
    </citation>
    <scope>NUCLEOTIDE SEQUENCE [LARGE SCALE GENOMIC DNA]</scope>
    <source>
        <strain evidence="2 3">NRRL 30616</strain>
    </source>
</reference>
<accession>A0A1J7JXK7</accession>
<name>A0A1J7JXK7_9PEZI</name>
<proteinExistence type="predicted"/>
<organism evidence="2 3">
    <name type="scientific">Coniochaeta ligniaria NRRL 30616</name>
    <dbReference type="NCBI Taxonomy" id="1408157"/>
    <lineage>
        <taxon>Eukaryota</taxon>
        <taxon>Fungi</taxon>
        <taxon>Dikarya</taxon>
        <taxon>Ascomycota</taxon>
        <taxon>Pezizomycotina</taxon>
        <taxon>Sordariomycetes</taxon>
        <taxon>Sordariomycetidae</taxon>
        <taxon>Coniochaetales</taxon>
        <taxon>Coniochaetaceae</taxon>
        <taxon>Coniochaeta</taxon>
    </lineage>
</organism>
<dbReference type="AlphaFoldDB" id="A0A1J7JXK7"/>
<dbReference type="OrthoDB" id="4589291at2759"/>
<feature type="compositionally biased region" description="Polar residues" evidence="1">
    <location>
        <begin position="202"/>
        <end position="226"/>
    </location>
</feature>
<dbReference type="InParanoid" id="A0A1J7JXK7"/>
<dbReference type="EMBL" id="KV875093">
    <property type="protein sequence ID" value="OIW34832.1"/>
    <property type="molecule type" value="Genomic_DNA"/>
</dbReference>
<evidence type="ECO:0000256" key="1">
    <source>
        <dbReference type="SAM" id="MobiDB-lite"/>
    </source>
</evidence>
<sequence length="226" mass="25790">MTSNTANTMDGSTAQAQDSYATKDYKITLRICANPATLDSTKDWLLEMEFRCHDLLRIMKEGLFWTSSNVVPGRGWLGNTRGSYAKHLSKQRVWELRDFADQEESQCRWVATATLYGHSWKFLADFRLHSLLRRNIGSCWAVNKMGDCVFVYNRSPDQPNCNCFDDKLHPSHGSWWFWPMEAILDYDTLTTLSCRDGEKTNTETNTNADTSTGTQAQTEGGSWSLI</sequence>
<dbReference type="Proteomes" id="UP000182658">
    <property type="component" value="Unassembled WGS sequence"/>
</dbReference>